<dbReference type="SUPFAM" id="SSF55486">
    <property type="entry name" value="Metalloproteases ('zincins'), catalytic domain"/>
    <property type="match status" value="1"/>
</dbReference>
<dbReference type="OrthoDB" id="4001529at2"/>
<dbReference type="KEGG" id="salj:SMD11_6446"/>
<proteinExistence type="predicted"/>
<evidence type="ECO:0000313" key="2">
    <source>
        <dbReference type="Proteomes" id="UP000195755"/>
    </source>
</evidence>
<protein>
    <submittedName>
        <fullName evidence="1">Uncharacterized protein</fullName>
    </submittedName>
</protein>
<name>A0A1Z2LCL4_9ACTN</name>
<reference evidence="1 2" key="1">
    <citation type="submission" date="2017-06" db="EMBL/GenBank/DDBJ databases">
        <title>Streptomyces albireticuli Genome sequencing and assembly.</title>
        <authorList>
            <person name="Wang Y."/>
            <person name="Du B."/>
            <person name="Ding Y."/>
            <person name="Liu H."/>
            <person name="Hou Q."/>
            <person name="Liu K."/>
            <person name="Yao L."/>
            <person name="Wang C."/>
        </authorList>
    </citation>
    <scope>NUCLEOTIDE SEQUENCE [LARGE SCALE GENOMIC DNA]</scope>
    <source>
        <strain evidence="1 2">MDJK11</strain>
    </source>
</reference>
<dbReference type="EMBL" id="CP021744">
    <property type="protein sequence ID" value="ARZ72022.1"/>
    <property type="molecule type" value="Genomic_DNA"/>
</dbReference>
<accession>A0A1Z2LCL4</accession>
<organism evidence="1 2">
    <name type="scientific">Streptomyces albireticuli</name>
    <dbReference type="NCBI Taxonomy" id="1940"/>
    <lineage>
        <taxon>Bacteria</taxon>
        <taxon>Bacillati</taxon>
        <taxon>Actinomycetota</taxon>
        <taxon>Actinomycetes</taxon>
        <taxon>Kitasatosporales</taxon>
        <taxon>Streptomycetaceae</taxon>
        <taxon>Streptomyces</taxon>
    </lineage>
</organism>
<dbReference type="Proteomes" id="UP000195755">
    <property type="component" value="Chromosome"/>
</dbReference>
<sequence length="380" mass="40252">MIRVGAYREDGTPGPGILAEVELDAEVTGPAELWSPEVTVRDERGGALFDDSGGTDLAVEPAAGGGPLAEAGAERRARAFGVGNTAYRAQRLLRSAARLLGRPLPHLTVRIGAHDSPVRWGGGHYRLPGEAEPAEPYRISWAGEVHLGGGDAYLPGPSVGSYFHAPAHDAAVVCHEVGHHVCRHTADFKVNRLRPPDGQHSGKNALDEGTADFLTAMQLGTPDIHGWHRGHVPPWDQRRRGLDRCWTMAHLRPGRGGQTHANGTVWASALWSAHQAVREGGGESDRFVAMLLRGLVRLGSGTGAEAAGQFTAAALAEERKRRNQFSSLLREMTAADPALAPVVLAAMARHGIHPEGSNRALRERALAAALPEAAAAALPG</sequence>
<gene>
    <name evidence="1" type="ORF">SMD11_6446</name>
</gene>
<dbReference type="RefSeq" id="WP_087929715.1">
    <property type="nucleotide sequence ID" value="NZ_CP021744.1"/>
</dbReference>
<evidence type="ECO:0000313" key="1">
    <source>
        <dbReference type="EMBL" id="ARZ72022.1"/>
    </source>
</evidence>
<dbReference type="AlphaFoldDB" id="A0A1Z2LCL4"/>